<dbReference type="AlphaFoldDB" id="A0A1I0FVF5"/>
<reference evidence="1 2" key="1">
    <citation type="submission" date="2016-10" db="EMBL/GenBank/DDBJ databases">
        <authorList>
            <person name="de Groot N.N."/>
        </authorList>
    </citation>
    <scope>NUCLEOTIDE SEQUENCE [LARGE SCALE GENOMIC DNA]</scope>
    <source>
        <strain evidence="1 2">DSM 17862</strain>
    </source>
</reference>
<dbReference type="RefSeq" id="WP_139206499.1">
    <property type="nucleotide sequence ID" value="NZ_FOHO01000007.1"/>
</dbReference>
<gene>
    <name evidence="1" type="ORF">SAMN04489858_10772</name>
</gene>
<keyword evidence="2" id="KW-1185">Reference proteome</keyword>
<dbReference type="Proteomes" id="UP000199180">
    <property type="component" value="Unassembled WGS sequence"/>
</dbReference>
<dbReference type="InterPro" id="IPR021466">
    <property type="entry name" value="Put_rhamnosyl_transferase"/>
</dbReference>
<dbReference type="EMBL" id="FOHO01000007">
    <property type="protein sequence ID" value="SET62302.1"/>
    <property type="molecule type" value="Genomic_DNA"/>
</dbReference>
<name>A0A1I0FVF5_9RHOB</name>
<organism evidence="1 2">
    <name type="scientific">Paracoccus homiensis</name>
    <dbReference type="NCBI Taxonomy" id="364199"/>
    <lineage>
        <taxon>Bacteria</taxon>
        <taxon>Pseudomonadati</taxon>
        <taxon>Pseudomonadota</taxon>
        <taxon>Alphaproteobacteria</taxon>
        <taxon>Rhodobacterales</taxon>
        <taxon>Paracoccaceae</taxon>
        <taxon>Paracoccus</taxon>
    </lineage>
</organism>
<proteinExistence type="predicted"/>
<dbReference type="Pfam" id="PF11316">
    <property type="entry name" value="Rhamno_transf"/>
    <property type="match status" value="1"/>
</dbReference>
<evidence type="ECO:0000313" key="1">
    <source>
        <dbReference type="EMBL" id="SET62302.1"/>
    </source>
</evidence>
<protein>
    <submittedName>
        <fullName evidence="1">Putative rhamnosyl transferase</fullName>
    </submittedName>
</protein>
<dbReference type="STRING" id="364199.SAMN04489858_10772"/>
<sequence length="275" mass="31502">MRVQVLGLCRFSLLSTNSFQTTGFDLTENRRILYDPARMDLRMRWFENLCLPPLLWQSDPDFTLIIATGEDLPQPWLGRLQDLAAAVPQIRLEQVAPGPHGKVCSELLAKHTEPGADIVAQFRIDDDDTVASDYVDTVRRDYHRFGPGLGRDAVFAVDYARGLTLTQQGDQHELRCELARLWGCGLTMYFPNDRPRSIMNYRHDWLWRLADVISIQNRIMWVRGVHGTNDSPRDRYRPVLVDMPQDRIDAALGKRFGLDRRLLTDLLAGKGPCPE</sequence>
<evidence type="ECO:0000313" key="2">
    <source>
        <dbReference type="Proteomes" id="UP000199180"/>
    </source>
</evidence>
<keyword evidence="1" id="KW-0808">Transferase</keyword>
<dbReference type="GO" id="GO:0016740">
    <property type="term" value="F:transferase activity"/>
    <property type="evidence" value="ECO:0007669"/>
    <property type="project" value="UniProtKB-KW"/>
</dbReference>
<dbReference type="OrthoDB" id="9771846at2"/>
<accession>A0A1I0FVF5</accession>